<keyword evidence="3" id="KW-1133">Transmembrane helix</keyword>
<feature type="compositionally biased region" description="Basic and acidic residues" evidence="2">
    <location>
        <begin position="182"/>
        <end position="201"/>
    </location>
</feature>
<gene>
    <name evidence="5" type="ORF">AGLY_010945</name>
</gene>
<dbReference type="SUPFAM" id="SSF48445">
    <property type="entry name" value="14-3-3 protein"/>
    <property type="match status" value="1"/>
</dbReference>
<dbReference type="Proteomes" id="UP000475862">
    <property type="component" value="Unassembled WGS sequence"/>
</dbReference>
<comment type="similarity">
    <text evidence="1">Belongs to the 14-3-3 family.</text>
</comment>
<dbReference type="PANTHER" id="PTHR18860">
    <property type="entry name" value="14-3-3 PROTEIN"/>
    <property type="match status" value="1"/>
</dbReference>
<evidence type="ECO:0000313" key="5">
    <source>
        <dbReference type="EMBL" id="KAE9530483.1"/>
    </source>
</evidence>
<reference evidence="5 6" key="1">
    <citation type="submission" date="2019-08" db="EMBL/GenBank/DDBJ databases">
        <title>The genome of the soybean aphid Biotype 1, its phylome, world population structure and adaptation to the North American continent.</title>
        <authorList>
            <person name="Giordano R."/>
            <person name="Donthu R.K."/>
            <person name="Hernandez A.G."/>
            <person name="Wright C.L."/>
            <person name="Zimin A.V."/>
        </authorList>
    </citation>
    <scope>NUCLEOTIDE SEQUENCE [LARGE SCALE GENOMIC DNA]</scope>
    <source>
        <tissue evidence="5">Whole aphids</tissue>
    </source>
</reference>
<feature type="domain" description="14-3-3" evidence="4">
    <location>
        <begin position="1"/>
        <end position="137"/>
    </location>
</feature>
<accession>A0A6G0TC12</accession>
<feature type="region of interest" description="Disordered" evidence="2">
    <location>
        <begin position="182"/>
        <end position="208"/>
    </location>
</feature>
<proteinExistence type="inferred from homology"/>
<dbReference type="InterPro" id="IPR023410">
    <property type="entry name" value="14-3-3_domain"/>
</dbReference>
<protein>
    <recommendedName>
        <fullName evidence="4">14-3-3 domain-containing protein</fullName>
    </recommendedName>
</protein>
<keyword evidence="6" id="KW-1185">Reference proteome</keyword>
<keyword evidence="3" id="KW-0812">Transmembrane</keyword>
<name>A0A6G0TC12_APHGL</name>
<evidence type="ECO:0000313" key="6">
    <source>
        <dbReference type="Proteomes" id="UP000475862"/>
    </source>
</evidence>
<dbReference type="AlphaFoldDB" id="A0A6G0TC12"/>
<evidence type="ECO:0000256" key="1">
    <source>
        <dbReference type="ARBA" id="ARBA00006141"/>
    </source>
</evidence>
<dbReference type="Pfam" id="PF00244">
    <property type="entry name" value="14-3-3"/>
    <property type="match status" value="1"/>
</dbReference>
<organism evidence="5 6">
    <name type="scientific">Aphis glycines</name>
    <name type="common">Soybean aphid</name>
    <dbReference type="NCBI Taxonomy" id="307491"/>
    <lineage>
        <taxon>Eukaryota</taxon>
        <taxon>Metazoa</taxon>
        <taxon>Ecdysozoa</taxon>
        <taxon>Arthropoda</taxon>
        <taxon>Hexapoda</taxon>
        <taxon>Insecta</taxon>
        <taxon>Pterygota</taxon>
        <taxon>Neoptera</taxon>
        <taxon>Paraneoptera</taxon>
        <taxon>Hemiptera</taxon>
        <taxon>Sternorrhyncha</taxon>
        <taxon>Aphidomorpha</taxon>
        <taxon>Aphidoidea</taxon>
        <taxon>Aphididae</taxon>
        <taxon>Aphidini</taxon>
        <taxon>Aphis</taxon>
        <taxon>Aphis</taxon>
    </lineage>
</organism>
<comment type="caution">
    <text evidence="5">The sequence shown here is derived from an EMBL/GenBank/DDBJ whole genome shotgun (WGS) entry which is preliminary data.</text>
</comment>
<evidence type="ECO:0000256" key="3">
    <source>
        <dbReference type="SAM" id="Phobius"/>
    </source>
</evidence>
<dbReference type="Gene3D" id="1.20.190.20">
    <property type="entry name" value="14-3-3 domain"/>
    <property type="match status" value="1"/>
</dbReference>
<feature type="transmembrane region" description="Helical" evidence="3">
    <location>
        <begin position="394"/>
        <end position="412"/>
    </location>
</feature>
<sequence length="469" mass="55109">MTKDEDRMLAAAHKHVMDIKLSSRRTLMTIEQKDGIAFWKAAMARHYRARVDRELCALYTDLLNVVDWKMRPNWRRASDPATDVFYWKLCADYNRYKAEIIVDPGERAVLVALSRNSYDWGERTGSPVLRPIDPVWLEHMPQLLRVLVPSVRAAPAGPRRGQARVRRGRGLDRHHRRYYVRRLEAHPAEHPRQPEHMDPRELTPQTPPPPTMYYFLSDEMDMDIIKNDPAIYAKMSFLSSEIKDYILKFGPSQPLQNDLPNKIFPYEINKEKIKISFNDKHYYRILSDKSKCHRDWLSYSVSKNKIFCIHCMLFGTNLHSNLEKSWTKEGFNKWKNCSFAIQRHELTPDHVTSSLKFKLRQKKVPILPLIENNRKTQIAMNIDLLNLLTIRARVPILTAIFFILFIATGINFRKTRQRLSSGSVEKLNLNFEFSLFQQIPTHTLHLLYIMSGGENFEKIRHGRNRDNIL</sequence>
<dbReference type="InterPro" id="IPR036815">
    <property type="entry name" value="14-3-3_dom_sf"/>
</dbReference>
<evidence type="ECO:0000256" key="2">
    <source>
        <dbReference type="SAM" id="MobiDB-lite"/>
    </source>
</evidence>
<keyword evidence="3" id="KW-0472">Membrane</keyword>
<dbReference type="OrthoDB" id="6616164at2759"/>
<dbReference type="InterPro" id="IPR000308">
    <property type="entry name" value="14-3-3"/>
</dbReference>
<dbReference type="EMBL" id="VYZN01000042">
    <property type="protein sequence ID" value="KAE9530483.1"/>
    <property type="molecule type" value="Genomic_DNA"/>
</dbReference>
<evidence type="ECO:0000259" key="4">
    <source>
        <dbReference type="Pfam" id="PF00244"/>
    </source>
</evidence>